<evidence type="ECO:0000313" key="1">
    <source>
        <dbReference type="EMBL" id="MFC3285516.1"/>
    </source>
</evidence>
<accession>A0ABV7LTP2</accession>
<proteinExistence type="predicted"/>
<comment type="caution">
    <text evidence="1">The sequence shown here is derived from an EMBL/GenBank/DDBJ whole genome shotgun (WGS) entry which is preliminary data.</text>
</comment>
<organism evidence="1 2">
    <name type="scientific">Litchfieldella rifensis</name>
    <dbReference type="NCBI Taxonomy" id="762643"/>
    <lineage>
        <taxon>Bacteria</taxon>
        <taxon>Pseudomonadati</taxon>
        <taxon>Pseudomonadota</taxon>
        <taxon>Gammaproteobacteria</taxon>
        <taxon>Oceanospirillales</taxon>
        <taxon>Halomonadaceae</taxon>
        <taxon>Litchfieldella</taxon>
    </lineage>
</organism>
<dbReference type="RefSeq" id="WP_386776282.1">
    <property type="nucleotide sequence ID" value="NZ_JBHRUG010000031.1"/>
</dbReference>
<evidence type="ECO:0000313" key="2">
    <source>
        <dbReference type="Proteomes" id="UP001595579"/>
    </source>
</evidence>
<reference evidence="2" key="1">
    <citation type="journal article" date="2019" name="Int. J. Syst. Evol. Microbiol.">
        <title>The Global Catalogue of Microorganisms (GCM) 10K type strain sequencing project: providing services to taxonomists for standard genome sequencing and annotation.</title>
        <authorList>
            <consortium name="The Broad Institute Genomics Platform"/>
            <consortium name="The Broad Institute Genome Sequencing Center for Infectious Disease"/>
            <person name="Wu L."/>
            <person name="Ma J."/>
        </authorList>
    </citation>
    <scope>NUCLEOTIDE SEQUENCE [LARGE SCALE GENOMIC DNA]</scope>
    <source>
        <strain evidence="2">CECT 7698</strain>
    </source>
</reference>
<dbReference type="EMBL" id="JBHRUG010000031">
    <property type="protein sequence ID" value="MFC3285516.1"/>
    <property type="molecule type" value="Genomic_DNA"/>
</dbReference>
<gene>
    <name evidence="1" type="ORF">ACFOEV_18095</name>
</gene>
<protein>
    <submittedName>
        <fullName evidence="1">Uncharacterized protein</fullName>
    </submittedName>
</protein>
<dbReference type="Proteomes" id="UP001595579">
    <property type="component" value="Unassembled WGS sequence"/>
</dbReference>
<sequence length="401" mass="45629">MKRETRLAVGDHARQQTTADLHGRRCHVMVSTPLQYLNAKELVELLGSRERYLVILEQHYRLRDFVDLPGFANWTRIDTVKAGRLLPHVRLSLLLRCLADVLADVATHRRIAQMLVRWPTSELLVIGNPNEVLHLDFASQGGGQELLICDDGTSTLSGFADRSRSKWLRRRLLGIRRPLLDNAWQFTAYADVRPGTRTLHNTYDYLRSYVMKRSPGGGAARDIWFLGQPLVEFGVTSLSAYLELVQSIRSGTYAEQRVLYWPHPRECRDNLARLASATGMEVVSRSGPIELELVRQPLPPARVATLYSSAYQSCYAIFGDAVAFDVFEPHQDYWQSGHSEVRIMRDCYAYFRSHVRPPHRFFRQENAHDWQCCAPFLGMSGESDATPVLDNAGYPPARGET</sequence>
<name>A0ABV7LTP2_9GAMM</name>
<keyword evidence="2" id="KW-1185">Reference proteome</keyword>